<feature type="domain" description="Nudix hydrolase" evidence="8">
    <location>
        <begin position="175"/>
        <end position="312"/>
    </location>
</feature>
<evidence type="ECO:0000256" key="4">
    <source>
        <dbReference type="ARBA" id="ARBA00022801"/>
    </source>
</evidence>
<evidence type="ECO:0000259" key="8">
    <source>
        <dbReference type="PROSITE" id="PS51462"/>
    </source>
</evidence>
<comment type="cofactor">
    <cofactor evidence="1">
        <name>Mn(2+)</name>
        <dbReference type="ChEBI" id="CHEBI:29035"/>
    </cofactor>
</comment>
<dbReference type="InterPro" id="IPR045121">
    <property type="entry name" value="CoAse"/>
</dbReference>
<comment type="cofactor">
    <cofactor evidence="2">
        <name>Mg(2+)</name>
        <dbReference type="ChEBI" id="CHEBI:18420"/>
    </cofactor>
</comment>
<dbReference type="EMBL" id="KE346373">
    <property type="protein sequence ID" value="KJE97316.1"/>
    <property type="molecule type" value="Genomic_DNA"/>
</dbReference>
<evidence type="ECO:0000256" key="2">
    <source>
        <dbReference type="ARBA" id="ARBA00001946"/>
    </source>
</evidence>
<dbReference type="SUPFAM" id="SSF55811">
    <property type="entry name" value="Nudix"/>
    <property type="match status" value="1"/>
</dbReference>
<accession>A0A0D2UQM2</accession>
<keyword evidence="10" id="KW-1185">Reference proteome</keyword>
<reference evidence="10" key="1">
    <citation type="submission" date="2011-02" db="EMBL/GenBank/DDBJ databases">
        <title>The Genome Sequence of Capsaspora owczarzaki ATCC 30864.</title>
        <authorList>
            <person name="Russ C."/>
            <person name="Cuomo C."/>
            <person name="Burger G."/>
            <person name="Gray M.W."/>
            <person name="Holland P.W.H."/>
            <person name="King N."/>
            <person name="Lang F.B.F."/>
            <person name="Roger A.J."/>
            <person name="Ruiz-Trillo I."/>
            <person name="Young S.K."/>
            <person name="Zeng Q."/>
            <person name="Gargeya S."/>
            <person name="Alvarado L."/>
            <person name="Berlin A."/>
            <person name="Chapman S.B."/>
            <person name="Chen Z."/>
            <person name="Freedman E."/>
            <person name="Gellesch M."/>
            <person name="Goldberg J."/>
            <person name="Griggs A."/>
            <person name="Gujja S."/>
            <person name="Heilman E."/>
            <person name="Heiman D."/>
            <person name="Howarth C."/>
            <person name="Mehta T."/>
            <person name="Neiman D."/>
            <person name="Pearson M."/>
            <person name="Roberts A."/>
            <person name="Saif S."/>
            <person name="Shea T."/>
            <person name="Shenoy N."/>
            <person name="Sisk P."/>
            <person name="Stolte C."/>
            <person name="Sykes S."/>
            <person name="White J."/>
            <person name="Yandava C."/>
            <person name="Haas B."/>
            <person name="Nusbaum C."/>
            <person name="Birren B."/>
        </authorList>
    </citation>
    <scope>NUCLEOTIDE SEQUENCE</scope>
    <source>
        <strain evidence="10">ATCC 30864</strain>
    </source>
</reference>
<evidence type="ECO:0000256" key="7">
    <source>
        <dbReference type="SAM" id="MobiDB-lite"/>
    </source>
</evidence>
<dbReference type="GO" id="GO:0046872">
    <property type="term" value="F:metal ion binding"/>
    <property type="evidence" value="ECO:0007669"/>
    <property type="project" value="UniProtKB-KW"/>
</dbReference>
<organism evidence="9 10">
    <name type="scientific">Capsaspora owczarzaki (strain ATCC 30864)</name>
    <dbReference type="NCBI Taxonomy" id="595528"/>
    <lineage>
        <taxon>Eukaryota</taxon>
        <taxon>Filasterea</taxon>
        <taxon>Capsaspora</taxon>
    </lineage>
</organism>
<dbReference type="GO" id="GO:0010945">
    <property type="term" value="F:coenzyme A diphosphatase activity"/>
    <property type="evidence" value="ECO:0007669"/>
    <property type="project" value="InterPro"/>
</dbReference>
<evidence type="ECO:0000256" key="3">
    <source>
        <dbReference type="ARBA" id="ARBA00022723"/>
    </source>
</evidence>
<dbReference type="InterPro" id="IPR015797">
    <property type="entry name" value="NUDIX_hydrolase-like_dom_sf"/>
</dbReference>
<dbReference type="Gene3D" id="3.90.79.10">
    <property type="entry name" value="Nucleoside Triphosphate Pyrophosphohydrolase"/>
    <property type="match status" value="1"/>
</dbReference>
<dbReference type="PROSITE" id="PS51462">
    <property type="entry name" value="NUDIX"/>
    <property type="match status" value="1"/>
</dbReference>
<evidence type="ECO:0000313" key="10">
    <source>
        <dbReference type="Proteomes" id="UP000008743"/>
    </source>
</evidence>
<dbReference type="OrthoDB" id="206213at2759"/>
<evidence type="ECO:0000313" key="9">
    <source>
        <dbReference type="EMBL" id="KJE97316.1"/>
    </source>
</evidence>
<dbReference type="InterPro" id="IPR000086">
    <property type="entry name" value="NUDIX_hydrolase_dom"/>
</dbReference>
<keyword evidence="3" id="KW-0479">Metal-binding</keyword>
<evidence type="ECO:0000256" key="1">
    <source>
        <dbReference type="ARBA" id="ARBA00001936"/>
    </source>
</evidence>
<evidence type="ECO:0000256" key="6">
    <source>
        <dbReference type="ARBA" id="ARBA00023211"/>
    </source>
</evidence>
<dbReference type="Pfam" id="PF00293">
    <property type="entry name" value="NUDIX"/>
    <property type="match status" value="1"/>
</dbReference>
<keyword evidence="6" id="KW-0464">Manganese</keyword>
<gene>
    <name evidence="9" type="ORF">CAOG_007744</name>
</gene>
<dbReference type="Proteomes" id="UP000008743">
    <property type="component" value="Unassembled WGS sequence"/>
</dbReference>
<keyword evidence="4 9" id="KW-0378">Hydrolase</keyword>
<evidence type="ECO:0000256" key="5">
    <source>
        <dbReference type="ARBA" id="ARBA00022842"/>
    </source>
</evidence>
<dbReference type="CDD" id="cd03426">
    <property type="entry name" value="NUDIX_CoAse_Nudt7"/>
    <property type="match status" value="1"/>
</dbReference>
<dbReference type="PANTHER" id="PTHR12992">
    <property type="entry name" value="NUDIX HYDROLASE"/>
    <property type="match status" value="1"/>
</dbReference>
<feature type="region of interest" description="Disordered" evidence="7">
    <location>
        <begin position="59"/>
        <end position="80"/>
    </location>
</feature>
<dbReference type="AlphaFoldDB" id="A0A0D2UQM2"/>
<dbReference type="RefSeq" id="XP_004343618.2">
    <property type="nucleotide sequence ID" value="XM_004343568.2"/>
</dbReference>
<feature type="compositionally biased region" description="Polar residues" evidence="7">
    <location>
        <begin position="64"/>
        <end position="75"/>
    </location>
</feature>
<name>A0A0D2UQM2_CAPO3</name>
<keyword evidence="5" id="KW-0460">Magnesium</keyword>
<dbReference type="eggNOG" id="KOG3069">
    <property type="taxonomic scope" value="Eukaryota"/>
</dbReference>
<proteinExistence type="predicted"/>
<dbReference type="PANTHER" id="PTHR12992:SF11">
    <property type="entry name" value="MITOCHONDRIAL COENZYME A DIPHOSPHATASE NUDT8"/>
    <property type="match status" value="1"/>
</dbReference>
<protein>
    <submittedName>
        <fullName evidence="9">Nudix hydrolase 3</fullName>
    </submittedName>
</protein>
<dbReference type="PhylomeDB" id="A0A0D2UQM2"/>
<dbReference type="InParanoid" id="A0A0D2UQM2"/>
<sequence length="382" mass="40062">MLQRAQSVVLATTATAAARAWCTCTVPAMRSTLRAAGPRASVSCKPLEHLQRRFLFTARPGGASTESPSPPTSDGATLAPASTGLSAAAGAASTAASTAAAVAGSALLDHSPQTAAAPPTPPLVVSVPGVQRPVHCEPVAADETRIPTAHLLGAPERARMVAALKSLKRRHLSRQRSAAVLVPLCTVNGVPSVLFTVRASSLSSHSGEVSFPGGIRDPTDASIEETALRESFEELAIPKDQIDILGCFHDTLDKSRTISVTPVIGVLKDGFQLSDMRLSPGEVASAFTLPIDQIINPAVRQFAIMDKQSGYRMPVYQGGPAAVWGLTAFIVECALAMVVVPASVDDTTSPAVRDAVERYRRVTETNMTERAARFVQSLSKKP</sequence>
<dbReference type="STRING" id="595528.A0A0D2UQM2"/>